<organism evidence="2">
    <name type="scientific">Manihot esculenta</name>
    <name type="common">Cassava</name>
    <name type="synonym">Jatropha manihot</name>
    <dbReference type="NCBI Taxonomy" id="3983"/>
    <lineage>
        <taxon>Eukaryota</taxon>
        <taxon>Viridiplantae</taxon>
        <taxon>Streptophyta</taxon>
        <taxon>Embryophyta</taxon>
        <taxon>Tracheophyta</taxon>
        <taxon>Spermatophyta</taxon>
        <taxon>Magnoliopsida</taxon>
        <taxon>eudicotyledons</taxon>
        <taxon>Gunneridae</taxon>
        <taxon>Pentapetalae</taxon>
        <taxon>rosids</taxon>
        <taxon>fabids</taxon>
        <taxon>Malpighiales</taxon>
        <taxon>Euphorbiaceae</taxon>
        <taxon>Crotonoideae</taxon>
        <taxon>Manihoteae</taxon>
        <taxon>Manihot</taxon>
    </lineage>
</organism>
<keyword evidence="1" id="KW-1133">Transmembrane helix</keyword>
<sequence length="36" mass="4304">MTGLQMMELFILIMELFILIIITLLHGLEMIYQQYS</sequence>
<evidence type="ECO:0000313" key="2">
    <source>
        <dbReference type="EMBL" id="OAY39074.1"/>
    </source>
</evidence>
<protein>
    <submittedName>
        <fullName evidence="2">Uncharacterized protein</fullName>
    </submittedName>
</protein>
<accession>A0A2C9V3Z3</accession>
<feature type="transmembrane region" description="Helical" evidence="1">
    <location>
        <begin position="6"/>
        <end position="28"/>
    </location>
</feature>
<proteinExistence type="predicted"/>
<keyword evidence="1" id="KW-0812">Transmembrane</keyword>
<gene>
    <name evidence="2" type="ORF">MANES_10G065300</name>
</gene>
<dbReference type="EMBL" id="CM004396">
    <property type="protein sequence ID" value="OAY39074.1"/>
    <property type="molecule type" value="Genomic_DNA"/>
</dbReference>
<dbReference type="AlphaFoldDB" id="A0A2C9V3Z3"/>
<keyword evidence="1" id="KW-0472">Membrane</keyword>
<evidence type="ECO:0000256" key="1">
    <source>
        <dbReference type="SAM" id="Phobius"/>
    </source>
</evidence>
<name>A0A2C9V3Z3_MANES</name>
<reference evidence="2" key="1">
    <citation type="submission" date="2016-02" db="EMBL/GenBank/DDBJ databases">
        <title>WGS assembly of Manihot esculenta.</title>
        <authorList>
            <person name="Bredeson J.V."/>
            <person name="Prochnik S.E."/>
            <person name="Lyons J.B."/>
            <person name="Schmutz J."/>
            <person name="Grimwood J."/>
            <person name="Vrebalov J."/>
            <person name="Bart R.S."/>
            <person name="Amuge T."/>
            <person name="Ferguson M.E."/>
            <person name="Green R."/>
            <person name="Putnam N."/>
            <person name="Stites J."/>
            <person name="Rounsley S."/>
            <person name="Rokhsar D.S."/>
        </authorList>
    </citation>
    <scope>NUCLEOTIDE SEQUENCE [LARGE SCALE GENOMIC DNA]</scope>
    <source>
        <tissue evidence="2">Leaf</tissue>
    </source>
</reference>